<dbReference type="PRINTS" id="PR00406">
    <property type="entry name" value="CYTB5RDTASE"/>
</dbReference>
<organism evidence="11 12">
    <name type="scientific">Ravibacter arvi</name>
    <dbReference type="NCBI Taxonomy" id="2051041"/>
    <lineage>
        <taxon>Bacteria</taxon>
        <taxon>Pseudomonadati</taxon>
        <taxon>Bacteroidota</taxon>
        <taxon>Cytophagia</taxon>
        <taxon>Cytophagales</taxon>
        <taxon>Spirosomataceae</taxon>
        <taxon>Ravibacter</taxon>
    </lineage>
</organism>
<feature type="domain" description="FAD-binding FR-type" evidence="10">
    <location>
        <begin position="1"/>
        <end position="104"/>
    </location>
</feature>
<evidence type="ECO:0000259" key="9">
    <source>
        <dbReference type="PROSITE" id="PS51085"/>
    </source>
</evidence>
<dbReference type="InterPro" id="IPR006058">
    <property type="entry name" value="2Fe2S_fd_BS"/>
</dbReference>
<feature type="domain" description="2Fe-2S ferredoxin-type" evidence="9">
    <location>
        <begin position="262"/>
        <end position="349"/>
    </location>
</feature>
<dbReference type="PROSITE" id="PS00197">
    <property type="entry name" value="2FE2S_FER_1"/>
    <property type="match status" value="1"/>
</dbReference>
<dbReference type="InterPro" id="IPR001709">
    <property type="entry name" value="Flavoprot_Pyr_Nucl_cyt_Rdtase"/>
</dbReference>
<evidence type="ECO:0000313" key="12">
    <source>
        <dbReference type="Proteomes" id="UP001501508"/>
    </source>
</evidence>
<evidence type="ECO:0000256" key="3">
    <source>
        <dbReference type="ARBA" id="ARBA00022714"/>
    </source>
</evidence>
<keyword evidence="3" id="KW-0001">2Fe-2S</keyword>
<evidence type="ECO:0000313" key="11">
    <source>
        <dbReference type="EMBL" id="GAA4433572.1"/>
    </source>
</evidence>
<dbReference type="InterPro" id="IPR008333">
    <property type="entry name" value="Cbr1-like_FAD-bd_dom"/>
</dbReference>
<dbReference type="InterPro" id="IPR050415">
    <property type="entry name" value="MRET"/>
</dbReference>
<evidence type="ECO:0000256" key="5">
    <source>
        <dbReference type="ARBA" id="ARBA00022827"/>
    </source>
</evidence>
<evidence type="ECO:0000256" key="2">
    <source>
        <dbReference type="ARBA" id="ARBA00022630"/>
    </source>
</evidence>
<dbReference type="Proteomes" id="UP001501508">
    <property type="component" value="Unassembled WGS sequence"/>
</dbReference>
<keyword evidence="6" id="KW-0560">Oxidoreductase</keyword>
<keyword evidence="5" id="KW-0274">FAD</keyword>
<dbReference type="PROSITE" id="PS51085">
    <property type="entry name" value="2FE2S_FER_2"/>
    <property type="match status" value="1"/>
</dbReference>
<evidence type="ECO:0000256" key="1">
    <source>
        <dbReference type="ARBA" id="ARBA00001974"/>
    </source>
</evidence>
<keyword evidence="2" id="KW-0285">Flavoprotein</keyword>
<dbReference type="Gene3D" id="3.10.20.30">
    <property type="match status" value="1"/>
</dbReference>
<dbReference type="PANTHER" id="PTHR47354:SF8">
    <property type="entry name" value="1,2-PHENYLACETYL-COA EPOXIDASE, SUBUNIT E"/>
    <property type="match status" value="1"/>
</dbReference>
<dbReference type="InterPro" id="IPR039261">
    <property type="entry name" value="FNR_nucleotide-bd"/>
</dbReference>
<dbReference type="InterPro" id="IPR036010">
    <property type="entry name" value="2Fe-2S_ferredoxin-like_sf"/>
</dbReference>
<dbReference type="InterPro" id="IPR012675">
    <property type="entry name" value="Beta-grasp_dom_sf"/>
</dbReference>
<dbReference type="CDD" id="cd00207">
    <property type="entry name" value="fer2"/>
    <property type="match status" value="1"/>
</dbReference>
<evidence type="ECO:0000259" key="10">
    <source>
        <dbReference type="PROSITE" id="PS51384"/>
    </source>
</evidence>
<dbReference type="Gene3D" id="2.40.30.10">
    <property type="entry name" value="Translation factors"/>
    <property type="match status" value="1"/>
</dbReference>
<accession>A0ABP8LR52</accession>
<keyword evidence="12" id="KW-1185">Reference proteome</keyword>
<dbReference type="SUPFAM" id="SSF52343">
    <property type="entry name" value="Ferredoxin reductase-like, C-terminal NADP-linked domain"/>
    <property type="match status" value="1"/>
</dbReference>
<protein>
    <submittedName>
        <fullName evidence="11">Phenylacetate-CoA oxygenase/reductase subunit PaaK</fullName>
    </submittedName>
</protein>
<dbReference type="Pfam" id="PF00970">
    <property type="entry name" value="FAD_binding_6"/>
    <property type="match status" value="1"/>
</dbReference>
<dbReference type="PANTHER" id="PTHR47354">
    <property type="entry name" value="NADH OXIDOREDUCTASE HCR"/>
    <property type="match status" value="1"/>
</dbReference>
<evidence type="ECO:0000256" key="6">
    <source>
        <dbReference type="ARBA" id="ARBA00023002"/>
    </source>
</evidence>
<keyword evidence="8" id="KW-0411">Iron-sulfur</keyword>
<dbReference type="SUPFAM" id="SSF63380">
    <property type="entry name" value="Riboflavin synthase domain-like"/>
    <property type="match status" value="1"/>
</dbReference>
<name>A0ABP8LR52_9BACT</name>
<evidence type="ECO:0000256" key="8">
    <source>
        <dbReference type="ARBA" id="ARBA00023014"/>
    </source>
</evidence>
<keyword evidence="7" id="KW-0408">Iron</keyword>
<keyword evidence="4" id="KW-0479">Metal-binding</keyword>
<dbReference type="Gene3D" id="3.40.50.80">
    <property type="entry name" value="Nucleotide-binding domain of ferredoxin-NADP reductase (FNR) module"/>
    <property type="match status" value="1"/>
</dbReference>
<dbReference type="InterPro" id="IPR001433">
    <property type="entry name" value="OxRdtase_FAD/NAD-bd"/>
</dbReference>
<dbReference type="InterPro" id="IPR001041">
    <property type="entry name" value="2Fe-2S_ferredoxin-type"/>
</dbReference>
<dbReference type="EMBL" id="BAABEY010000007">
    <property type="protein sequence ID" value="GAA4433572.1"/>
    <property type="molecule type" value="Genomic_DNA"/>
</dbReference>
<dbReference type="PROSITE" id="PS51384">
    <property type="entry name" value="FAD_FR"/>
    <property type="match status" value="1"/>
</dbReference>
<sequence length="349" mass="40139">MNEYELRITKIEPRPGDNITISMETTNGYPLPYKAGQFLTLKFLFGEREVRRSYSFSSSPHVDEPPAITIKRIDNGEISRLLHHKTHAGDLLSVLEPQGLFTYEPEPEKERTVFLFGAGIGITPLFSIMKTALVAERASKVVLIFSNSNPEVAPFMDEIKQWETRYPERLRVIWLFSNNKNLLRARLNRFNLEEFVRQHLQFDRRDALFYSCGPVTYMDLCRITLLGMGFESAQIRRETFLPPENEEDEDDDTEKVIDKTPYEVQIHFQGKVYDLVVPYDHSILDEALKHKIRLPYSCRSGMCSTCIARCTAGNVRMDYNEVLTDQDIAAGSVLTCTGHPTENHTVIVY</sequence>
<comment type="cofactor">
    <cofactor evidence="1">
        <name>FAD</name>
        <dbReference type="ChEBI" id="CHEBI:57692"/>
    </cofactor>
</comment>
<dbReference type="InterPro" id="IPR017927">
    <property type="entry name" value="FAD-bd_FR_type"/>
</dbReference>
<dbReference type="Pfam" id="PF00175">
    <property type="entry name" value="NAD_binding_1"/>
    <property type="match status" value="1"/>
</dbReference>
<reference evidence="12" key="1">
    <citation type="journal article" date="2019" name="Int. J. Syst. Evol. Microbiol.">
        <title>The Global Catalogue of Microorganisms (GCM) 10K type strain sequencing project: providing services to taxonomists for standard genome sequencing and annotation.</title>
        <authorList>
            <consortium name="The Broad Institute Genomics Platform"/>
            <consortium name="The Broad Institute Genome Sequencing Center for Infectious Disease"/>
            <person name="Wu L."/>
            <person name="Ma J."/>
        </authorList>
    </citation>
    <scope>NUCLEOTIDE SEQUENCE [LARGE SCALE GENOMIC DNA]</scope>
    <source>
        <strain evidence="12">JCM 31920</strain>
    </source>
</reference>
<evidence type="ECO:0000256" key="7">
    <source>
        <dbReference type="ARBA" id="ARBA00023004"/>
    </source>
</evidence>
<dbReference type="Pfam" id="PF00111">
    <property type="entry name" value="Fer2"/>
    <property type="match status" value="1"/>
</dbReference>
<dbReference type="PRINTS" id="PR00371">
    <property type="entry name" value="FPNCR"/>
</dbReference>
<comment type="caution">
    <text evidence="11">The sequence shown here is derived from an EMBL/GenBank/DDBJ whole genome shotgun (WGS) entry which is preliminary data.</text>
</comment>
<dbReference type="SUPFAM" id="SSF54292">
    <property type="entry name" value="2Fe-2S ferredoxin-like"/>
    <property type="match status" value="1"/>
</dbReference>
<dbReference type="RefSeq" id="WP_345026690.1">
    <property type="nucleotide sequence ID" value="NZ_BAABEY010000007.1"/>
</dbReference>
<proteinExistence type="predicted"/>
<dbReference type="InterPro" id="IPR017938">
    <property type="entry name" value="Riboflavin_synthase-like_b-brl"/>
</dbReference>
<dbReference type="CDD" id="cd06214">
    <property type="entry name" value="PA_degradation_oxidoreductase_like"/>
    <property type="match status" value="1"/>
</dbReference>
<gene>
    <name evidence="11" type="primary">paaK</name>
    <name evidence="11" type="ORF">GCM10023091_07260</name>
</gene>
<evidence type="ECO:0000256" key="4">
    <source>
        <dbReference type="ARBA" id="ARBA00022723"/>
    </source>
</evidence>